<dbReference type="GO" id="GO:0001510">
    <property type="term" value="P:RNA methylation"/>
    <property type="evidence" value="ECO:0007669"/>
    <property type="project" value="InterPro"/>
</dbReference>
<dbReference type="Pfam" id="PF17125">
    <property type="entry name" value="Methyltr_RsmF_N"/>
    <property type="match status" value="1"/>
</dbReference>
<dbReference type="Gene3D" id="3.40.50.150">
    <property type="entry name" value="Vaccinia Virus protein VP39"/>
    <property type="match status" value="1"/>
</dbReference>
<dbReference type="Pfam" id="PF01189">
    <property type="entry name" value="Methyltr_RsmB-F"/>
    <property type="match status" value="1"/>
</dbReference>
<evidence type="ECO:0000256" key="5">
    <source>
        <dbReference type="ARBA" id="ARBA00022884"/>
    </source>
</evidence>
<feature type="binding site" evidence="6">
    <location>
        <position position="121"/>
    </location>
    <ligand>
        <name>S-adenosyl-L-methionine</name>
        <dbReference type="ChEBI" id="CHEBI:59789"/>
    </ligand>
</feature>
<name>A0A7C9BRF1_9BACT</name>
<evidence type="ECO:0000256" key="2">
    <source>
        <dbReference type="ARBA" id="ARBA00022603"/>
    </source>
</evidence>
<keyword evidence="3 6" id="KW-0808">Transferase</keyword>
<feature type="binding site" evidence="6">
    <location>
        <begin position="97"/>
        <end position="103"/>
    </location>
    <ligand>
        <name>S-adenosyl-L-methionine</name>
        <dbReference type="ChEBI" id="CHEBI:59789"/>
    </ligand>
</feature>
<evidence type="ECO:0000256" key="6">
    <source>
        <dbReference type="PROSITE-ProRule" id="PRU01023"/>
    </source>
</evidence>
<dbReference type="Pfam" id="PF13636">
    <property type="entry name" value="Methyltranf_PUA"/>
    <property type="match status" value="1"/>
</dbReference>
<dbReference type="CDD" id="cd02440">
    <property type="entry name" value="AdoMet_MTases"/>
    <property type="match status" value="1"/>
</dbReference>
<dbReference type="InterPro" id="IPR029063">
    <property type="entry name" value="SAM-dependent_MTases_sf"/>
</dbReference>
<dbReference type="AlphaFoldDB" id="A0A7C9BRF1"/>
<keyword evidence="2 6" id="KW-0489">Methyltransferase</keyword>
<evidence type="ECO:0000256" key="4">
    <source>
        <dbReference type="ARBA" id="ARBA00022691"/>
    </source>
</evidence>
<gene>
    <name evidence="8" type="ORF">GBK04_13270</name>
</gene>
<dbReference type="InterPro" id="IPR027391">
    <property type="entry name" value="Nol1_Nop2_Fmu_2"/>
</dbReference>
<keyword evidence="1" id="KW-0963">Cytoplasm</keyword>
<dbReference type="InterPro" id="IPR023267">
    <property type="entry name" value="RCMT"/>
</dbReference>
<accession>A0A7C9BRF1</accession>
<comment type="similarity">
    <text evidence="6">Belongs to the class I-like SAM-binding methyltransferase superfamily. RsmB/NOP family.</text>
</comment>
<protein>
    <submittedName>
        <fullName evidence="8">RNA methyltransferase</fullName>
    </submittedName>
</protein>
<dbReference type="EMBL" id="WHLY01000002">
    <property type="protein sequence ID" value="MPR34299.1"/>
    <property type="molecule type" value="Genomic_DNA"/>
</dbReference>
<dbReference type="PANTHER" id="PTHR22807:SF30">
    <property type="entry name" value="28S RRNA (CYTOSINE(4447)-C(5))-METHYLTRANSFERASE-RELATED"/>
    <property type="match status" value="1"/>
</dbReference>
<dbReference type="SUPFAM" id="SSF53335">
    <property type="entry name" value="S-adenosyl-L-methionine-dependent methyltransferases"/>
    <property type="match status" value="1"/>
</dbReference>
<evidence type="ECO:0000259" key="7">
    <source>
        <dbReference type="PROSITE" id="PS51686"/>
    </source>
</evidence>
<keyword evidence="9" id="KW-1185">Reference proteome</keyword>
<dbReference type="PANTHER" id="PTHR22807">
    <property type="entry name" value="NOP2 YEAST -RELATED NOL1/NOP2/FMU SUN DOMAIN-CONTAINING"/>
    <property type="match status" value="1"/>
</dbReference>
<dbReference type="InterPro" id="IPR001678">
    <property type="entry name" value="MeTrfase_RsmB-F_NOP2_dom"/>
</dbReference>
<feature type="active site" description="Nucleophile" evidence="6">
    <location>
        <position position="218"/>
    </location>
</feature>
<evidence type="ECO:0000256" key="1">
    <source>
        <dbReference type="ARBA" id="ARBA00022490"/>
    </source>
</evidence>
<organism evidence="8 9">
    <name type="scientific">Salmonirosea aquatica</name>
    <dbReference type="NCBI Taxonomy" id="2654236"/>
    <lineage>
        <taxon>Bacteria</taxon>
        <taxon>Pseudomonadati</taxon>
        <taxon>Bacteroidota</taxon>
        <taxon>Cytophagia</taxon>
        <taxon>Cytophagales</taxon>
        <taxon>Spirosomataceae</taxon>
        <taxon>Salmonirosea</taxon>
    </lineage>
</organism>
<evidence type="ECO:0000256" key="3">
    <source>
        <dbReference type="ARBA" id="ARBA00022679"/>
    </source>
</evidence>
<proteinExistence type="inferred from homology"/>
<dbReference type="GO" id="GO:0003723">
    <property type="term" value="F:RNA binding"/>
    <property type="evidence" value="ECO:0007669"/>
    <property type="project" value="UniProtKB-UniRule"/>
</dbReference>
<feature type="binding site" evidence="6">
    <location>
        <position position="165"/>
    </location>
    <ligand>
        <name>S-adenosyl-L-methionine</name>
        <dbReference type="ChEBI" id="CHEBI:59789"/>
    </ligand>
</feature>
<dbReference type="InterPro" id="IPR049560">
    <property type="entry name" value="MeTrfase_RsmB-F_NOP2_cat"/>
</dbReference>
<reference evidence="8 9" key="1">
    <citation type="submission" date="2019-10" db="EMBL/GenBank/DDBJ databases">
        <title>Draft Genome Sequence of Cytophagaceae sp. SJW1-29.</title>
        <authorList>
            <person name="Choi A."/>
        </authorList>
    </citation>
    <scope>NUCLEOTIDE SEQUENCE [LARGE SCALE GENOMIC DNA]</scope>
    <source>
        <strain evidence="8 9">SJW1-29</strain>
    </source>
</reference>
<dbReference type="InterPro" id="IPR031341">
    <property type="entry name" value="Methyltr_RsmF_N"/>
</dbReference>
<dbReference type="Gene3D" id="2.30.130.60">
    <property type="match status" value="1"/>
</dbReference>
<comment type="caution">
    <text evidence="8">The sequence shown here is derived from an EMBL/GenBank/DDBJ whole genome shotgun (WGS) entry which is preliminary data.</text>
</comment>
<feature type="binding site" evidence="6">
    <location>
        <position position="148"/>
    </location>
    <ligand>
        <name>S-adenosyl-L-methionine</name>
        <dbReference type="ChEBI" id="CHEBI:59789"/>
    </ligand>
</feature>
<dbReference type="Gene3D" id="3.30.70.1170">
    <property type="entry name" value="Sun protein, domain 3"/>
    <property type="match status" value="1"/>
</dbReference>
<feature type="domain" description="SAM-dependent MTase RsmB/NOP-type" evidence="7">
    <location>
        <begin position="1"/>
        <end position="278"/>
    </location>
</feature>
<evidence type="ECO:0000313" key="8">
    <source>
        <dbReference type="EMBL" id="MPR34299.1"/>
    </source>
</evidence>
<sequence>MKTQLGAGFSLFAETLSTEPPVSIRLNPDKPGYDASELAKVPWHPDGYYMPERPVFTLDPVFHAGGYYVQEASSMVLHEVLTQLVPSKYPLRILDLCAAPGGKSTLLASWMPPGSLLLANEVIRGRVNVLKDNLARWGHPDTFTCSYDPEAFSKLNGFFDVVLVDAPCSGEGLFRKDPDAVHEWSPEHVQLCSARQRRILSAAVKLVAPGGLLLYSTCTYNELENDQNAQWLVENQRLTHQPVNLPAEWGLSARNYGYQCYPHRLRGEGFYFAAFRQTRGVPFQGKAARYMDKLKSKSLHKREEAALADWLAEDSDFFFVQRPDDTVLGAPRELKEDLLFLDAALPQGVWLRELGLFKGKEFIPAQDLAMSTAIAPDLPALELNRDTALHFLKKENIVLSEAPKGWLLAQHQGLNLGWMKNLGNRVNNYLPKDWRIRMDIREI</sequence>
<evidence type="ECO:0000313" key="9">
    <source>
        <dbReference type="Proteomes" id="UP000479293"/>
    </source>
</evidence>
<keyword evidence="4 6" id="KW-0949">S-adenosyl-L-methionine</keyword>
<keyword evidence="5 6" id="KW-0694">RNA-binding</keyword>
<dbReference type="PRINTS" id="PR02008">
    <property type="entry name" value="RCMTFAMILY"/>
</dbReference>
<dbReference type="GO" id="GO:0008173">
    <property type="term" value="F:RNA methyltransferase activity"/>
    <property type="evidence" value="ECO:0007669"/>
    <property type="project" value="InterPro"/>
</dbReference>
<dbReference type="Proteomes" id="UP000479293">
    <property type="component" value="Unassembled WGS sequence"/>
</dbReference>
<dbReference type="PROSITE" id="PS51686">
    <property type="entry name" value="SAM_MT_RSMB_NOP"/>
    <property type="match status" value="1"/>
</dbReference>